<proteinExistence type="inferred from homology"/>
<evidence type="ECO:0000256" key="8">
    <source>
        <dbReference type="ARBA" id="ARBA00023196"/>
    </source>
</evidence>
<comment type="subcellular location">
    <subcellularLocation>
        <location evidence="10">Cell membrane</location>
        <topology evidence="10">Peripheral membrane protein</topology>
    </subcellularLocation>
    <subcellularLocation>
        <location evidence="2">Membrane</location>
        <topology evidence="2">Peripheral membrane protein</topology>
    </subcellularLocation>
</comment>
<keyword evidence="4 10" id="KW-0813">Transport</keyword>
<name>I4EEW4_9BACT</name>
<dbReference type="PANTHER" id="PTHR11693">
    <property type="entry name" value="ATP SYNTHASE GAMMA CHAIN"/>
    <property type="match status" value="1"/>
</dbReference>
<dbReference type="SUPFAM" id="SSF52943">
    <property type="entry name" value="ATP synthase (F1-ATPase), gamma subunit"/>
    <property type="match status" value="1"/>
</dbReference>
<dbReference type="GO" id="GO:0005524">
    <property type="term" value="F:ATP binding"/>
    <property type="evidence" value="ECO:0007669"/>
    <property type="project" value="UniProtKB-UniRule"/>
</dbReference>
<dbReference type="GO" id="GO:0042777">
    <property type="term" value="P:proton motive force-driven plasma membrane ATP synthesis"/>
    <property type="evidence" value="ECO:0007669"/>
    <property type="project" value="UniProtKB-UniRule"/>
</dbReference>
<keyword evidence="5 10" id="KW-0375">Hydrogen ion transport</keyword>
<dbReference type="Pfam" id="PF00231">
    <property type="entry name" value="ATP-synt"/>
    <property type="match status" value="1"/>
</dbReference>
<dbReference type="NCBIfam" id="NF010709">
    <property type="entry name" value="PRK14111.1"/>
    <property type="match status" value="1"/>
</dbReference>
<keyword evidence="12" id="KW-1185">Reference proteome</keyword>
<dbReference type="Gene3D" id="1.10.287.80">
    <property type="entry name" value="ATP synthase, gamma subunit, helix hairpin domain"/>
    <property type="match status" value="1"/>
</dbReference>
<dbReference type="Proteomes" id="UP000004221">
    <property type="component" value="Unassembled WGS sequence"/>
</dbReference>
<dbReference type="GO" id="GO:0046933">
    <property type="term" value="F:proton-transporting ATP synthase activity, rotational mechanism"/>
    <property type="evidence" value="ECO:0007669"/>
    <property type="project" value="UniProtKB-UniRule"/>
</dbReference>
<evidence type="ECO:0000313" key="11">
    <source>
        <dbReference type="EMBL" id="CCF83226.1"/>
    </source>
</evidence>
<dbReference type="Gene3D" id="3.40.1380.10">
    <property type="match status" value="1"/>
</dbReference>
<evidence type="ECO:0000256" key="1">
    <source>
        <dbReference type="ARBA" id="ARBA00003456"/>
    </source>
</evidence>
<accession>I4EEW4</accession>
<comment type="caution">
    <text evidence="11">The sequence shown here is derived from an EMBL/GenBank/DDBJ whole genome shotgun (WGS) entry which is preliminary data.</text>
</comment>
<keyword evidence="6 10" id="KW-0406">Ion transport</keyword>
<evidence type="ECO:0000256" key="3">
    <source>
        <dbReference type="ARBA" id="ARBA00007681"/>
    </source>
</evidence>
<evidence type="ECO:0000256" key="6">
    <source>
        <dbReference type="ARBA" id="ARBA00023065"/>
    </source>
</evidence>
<protein>
    <recommendedName>
        <fullName evidence="10">ATP synthase gamma chain</fullName>
    </recommendedName>
    <alternativeName>
        <fullName evidence="10">ATP synthase F1 sector gamma subunit</fullName>
    </alternativeName>
    <alternativeName>
        <fullName evidence="10">F-ATPase gamma subunit</fullName>
    </alternativeName>
</protein>
<keyword evidence="10" id="KW-1003">Cell membrane</keyword>
<evidence type="ECO:0000256" key="9">
    <source>
        <dbReference type="ARBA" id="ARBA00023310"/>
    </source>
</evidence>
<dbReference type="PANTHER" id="PTHR11693:SF22">
    <property type="entry name" value="ATP SYNTHASE SUBUNIT GAMMA, MITOCHONDRIAL"/>
    <property type="match status" value="1"/>
</dbReference>
<comment type="subunit">
    <text evidence="10">F-type ATPases have 2 components, CF(1) - the catalytic core - and CF(0) - the membrane proton channel. CF(1) has five subunits: alpha(3), beta(3), gamma(1), delta(1), epsilon(1). CF(0) has three main subunits: a, b and c.</text>
</comment>
<dbReference type="NCBIfam" id="TIGR01146">
    <property type="entry name" value="ATPsyn_F1gamma"/>
    <property type="match status" value="1"/>
</dbReference>
<evidence type="ECO:0000256" key="5">
    <source>
        <dbReference type="ARBA" id="ARBA00022781"/>
    </source>
</evidence>
<evidence type="ECO:0000256" key="7">
    <source>
        <dbReference type="ARBA" id="ARBA00023136"/>
    </source>
</evidence>
<comment type="similarity">
    <text evidence="3 10">Belongs to the ATPase gamma chain family.</text>
</comment>
<evidence type="ECO:0000256" key="2">
    <source>
        <dbReference type="ARBA" id="ARBA00004170"/>
    </source>
</evidence>
<keyword evidence="8 10" id="KW-0139">CF(1)</keyword>
<dbReference type="CDD" id="cd12151">
    <property type="entry name" value="F1-ATPase_gamma"/>
    <property type="match status" value="1"/>
</dbReference>
<evidence type="ECO:0000256" key="4">
    <source>
        <dbReference type="ARBA" id="ARBA00022448"/>
    </source>
</evidence>
<dbReference type="HAMAP" id="MF_00815">
    <property type="entry name" value="ATP_synth_gamma_bact"/>
    <property type="match status" value="1"/>
</dbReference>
<dbReference type="AlphaFoldDB" id="I4EEW4"/>
<evidence type="ECO:0000256" key="10">
    <source>
        <dbReference type="HAMAP-Rule" id="MF_00815"/>
    </source>
</evidence>
<dbReference type="EMBL" id="CAGS01000119">
    <property type="protein sequence ID" value="CCF83226.1"/>
    <property type="molecule type" value="Genomic_DNA"/>
</dbReference>
<dbReference type="PRINTS" id="PR00126">
    <property type="entry name" value="ATPASEGAMMA"/>
</dbReference>
<dbReference type="GO" id="GO:0045259">
    <property type="term" value="C:proton-transporting ATP synthase complex"/>
    <property type="evidence" value="ECO:0007669"/>
    <property type="project" value="UniProtKB-KW"/>
</dbReference>
<reference evidence="11 12" key="1">
    <citation type="journal article" date="2012" name="ISME J.">
        <title>Nitrification expanded: discovery, physiology and genomics of a nitrite-oxidizing bacterium from the phylum Chloroflexi.</title>
        <authorList>
            <person name="Sorokin D.Y."/>
            <person name="Lucker S."/>
            <person name="Vejmelkova D."/>
            <person name="Kostrikina N.A."/>
            <person name="Kleerebezem R."/>
            <person name="Rijpstra W.I."/>
            <person name="Damste J.S."/>
            <person name="Le Paslier D."/>
            <person name="Muyzer G."/>
            <person name="Wagner M."/>
            <person name="van Loosdrecht M.C."/>
            <person name="Daims H."/>
        </authorList>
    </citation>
    <scope>NUCLEOTIDE SEQUENCE [LARGE SCALE GENOMIC DNA]</scope>
    <source>
        <strain evidence="12">none</strain>
    </source>
</reference>
<sequence length="290" mass="32042">MATPREIRRRIKSVKNISQITRAMQMVAASKMRRAQHHVLATRPYADRISAMIGDLASVAGWAELERQFPLLAKRPIRRTEVILVTPDKGLAGAMNTNVIRKAVQFMDGRPEGVQNIDVVAVGRKGRDFVARYGRNLTAEFTQLGDNASLESIRPVAQVAMSDFTSEKVDAVFLVYTRFINTLRQQPEVRQLLPVQAPEGSGEIIGYEFEPSPEAVLEALLPRFVEVQIYQALLENIASFYSAQMVAMQAATDNANELVTDLTLSFNRVRQAQITREVSEVAAGGAAIGA</sequence>
<keyword evidence="11" id="KW-0378">Hydrolase</keyword>
<keyword evidence="7 10" id="KW-0472">Membrane</keyword>
<keyword evidence="9 10" id="KW-0066">ATP synthesis</keyword>
<evidence type="ECO:0000313" key="12">
    <source>
        <dbReference type="Proteomes" id="UP000004221"/>
    </source>
</evidence>
<gene>
    <name evidence="10 11" type="primary">atpG</name>
    <name evidence="11" type="ORF">NITHO_2050004</name>
</gene>
<dbReference type="OrthoDB" id="9812769at2"/>
<dbReference type="GO" id="GO:0016787">
    <property type="term" value="F:hydrolase activity"/>
    <property type="evidence" value="ECO:0007669"/>
    <property type="project" value="UniProtKB-KW"/>
</dbReference>
<comment type="function">
    <text evidence="1 10">Produces ATP from ADP in the presence of a proton gradient across the membrane. The gamma chain is believed to be important in regulating ATPase activity and the flow of protons through the CF(0) complex.</text>
</comment>
<dbReference type="RefSeq" id="WP_008476180.1">
    <property type="nucleotide sequence ID" value="NZ_CAGS01000119.1"/>
</dbReference>
<dbReference type="InterPro" id="IPR035968">
    <property type="entry name" value="ATP_synth_F1_ATPase_gsu"/>
</dbReference>
<organism evidence="11 12">
    <name type="scientific">Nitrolancea hollandica Lb</name>
    <dbReference type="NCBI Taxonomy" id="1129897"/>
    <lineage>
        <taxon>Bacteria</taxon>
        <taxon>Pseudomonadati</taxon>
        <taxon>Thermomicrobiota</taxon>
        <taxon>Thermomicrobia</taxon>
        <taxon>Sphaerobacterales</taxon>
        <taxon>Sphaerobacterineae</taxon>
        <taxon>Sphaerobacteraceae</taxon>
        <taxon>Nitrolancea</taxon>
    </lineage>
</organism>
<dbReference type="GO" id="GO:0005886">
    <property type="term" value="C:plasma membrane"/>
    <property type="evidence" value="ECO:0007669"/>
    <property type="project" value="UniProtKB-SubCell"/>
</dbReference>
<dbReference type="InterPro" id="IPR000131">
    <property type="entry name" value="ATP_synth_F1_gsu"/>
</dbReference>